<dbReference type="GO" id="GO:0003824">
    <property type="term" value="F:catalytic activity"/>
    <property type="evidence" value="ECO:0007669"/>
    <property type="project" value="TreeGrafter"/>
</dbReference>
<reference evidence="2 3" key="1">
    <citation type="submission" date="2014-10" db="EMBL/GenBank/DDBJ databases">
        <title>Pedobacter Kyungheensis.</title>
        <authorList>
            <person name="Anderson B.M."/>
            <person name="Newman J.D."/>
        </authorList>
    </citation>
    <scope>NUCLEOTIDE SEQUENCE [LARGE SCALE GENOMIC DNA]</scope>
    <source>
        <strain evidence="2 3">KACC 16221</strain>
    </source>
</reference>
<accession>A0A0C1D7I4</accession>
<evidence type="ECO:0000313" key="3">
    <source>
        <dbReference type="Proteomes" id="UP000031246"/>
    </source>
</evidence>
<comment type="caution">
    <text evidence="2">The sequence shown here is derived from an EMBL/GenBank/DDBJ whole genome shotgun (WGS) entry which is preliminary data.</text>
</comment>
<dbReference type="Proteomes" id="UP000031246">
    <property type="component" value="Unassembled WGS sequence"/>
</dbReference>
<dbReference type="PANTHER" id="PTHR33336">
    <property type="entry name" value="QUINOL MONOOXYGENASE YGIN-RELATED"/>
    <property type="match status" value="1"/>
</dbReference>
<keyword evidence="3" id="KW-1185">Reference proteome</keyword>
<name>A0A0C1D7I4_9SPHI</name>
<protein>
    <recommendedName>
        <fullName evidence="1">ABM domain-containing protein</fullName>
    </recommendedName>
</protein>
<gene>
    <name evidence="2" type="ORF">OC25_13885</name>
</gene>
<dbReference type="RefSeq" id="WP_039477050.1">
    <property type="nucleotide sequence ID" value="NZ_JSYN01000016.1"/>
</dbReference>
<organism evidence="2 3">
    <name type="scientific">Pedobacter kyungheensis</name>
    <dbReference type="NCBI Taxonomy" id="1069985"/>
    <lineage>
        <taxon>Bacteria</taxon>
        <taxon>Pseudomonadati</taxon>
        <taxon>Bacteroidota</taxon>
        <taxon>Sphingobacteriia</taxon>
        <taxon>Sphingobacteriales</taxon>
        <taxon>Sphingobacteriaceae</taxon>
        <taxon>Pedobacter</taxon>
    </lineage>
</organism>
<evidence type="ECO:0000259" key="1">
    <source>
        <dbReference type="PROSITE" id="PS51725"/>
    </source>
</evidence>
<dbReference type="InterPro" id="IPR050744">
    <property type="entry name" value="AI-2_Isomerase_LsrG"/>
</dbReference>
<dbReference type="Pfam" id="PF03992">
    <property type="entry name" value="ABM"/>
    <property type="match status" value="1"/>
</dbReference>
<proteinExistence type="predicted"/>
<dbReference type="InterPro" id="IPR011008">
    <property type="entry name" value="Dimeric_a/b-barrel"/>
</dbReference>
<dbReference type="Gene3D" id="3.30.70.100">
    <property type="match status" value="1"/>
</dbReference>
<sequence length="94" mass="10802">MSLYLTAIVKSKKETTAELRVLLLDMVSNSRKEEACIQYDLHEAADQETFIFQEEWKDQASLDFHNGQPYIVAFVARATELTEDIAIYKTDKLA</sequence>
<dbReference type="PANTHER" id="PTHR33336:SF15">
    <property type="entry name" value="ABM DOMAIN-CONTAINING PROTEIN"/>
    <property type="match status" value="1"/>
</dbReference>
<dbReference type="InterPro" id="IPR007138">
    <property type="entry name" value="ABM_dom"/>
</dbReference>
<dbReference type="PROSITE" id="PS51725">
    <property type="entry name" value="ABM"/>
    <property type="match status" value="1"/>
</dbReference>
<feature type="domain" description="ABM" evidence="1">
    <location>
        <begin position="3"/>
        <end position="90"/>
    </location>
</feature>
<dbReference type="OrthoDB" id="9806189at2"/>
<dbReference type="SUPFAM" id="SSF54909">
    <property type="entry name" value="Dimeric alpha+beta barrel"/>
    <property type="match status" value="1"/>
</dbReference>
<dbReference type="EMBL" id="JSYN01000016">
    <property type="protein sequence ID" value="KIA93126.1"/>
    <property type="molecule type" value="Genomic_DNA"/>
</dbReference>
<dbReference type="AlphaFoldDB" id="A0A0C1D7I4"/>
<evidence type="ECO:0000313" key="2">
    <source>
        <dbReference type="EMBL" id="KIA93126.1"/>
    </source>
</evidence>